<reference evidence="1" key="1">
    <citation type="submission" date="2022-08" db="EMBL/GenBank/DDBJ databases">
        <title>Genome Sequence of Pycnoporus sanguineus.</title>
        <authorList>
            <person name="Buettner E."/>
        </authorList>
    </citation>
    <scope>NUCLEOTIDE SEQUENCE</scope>
    <source>
        <strain evidence="1">CG-C14</strain>
    </source>
</reference>
<evidence type="ECO:0000313" key="2">
    <source>
        <dbReference type="Proteomes" id="UP001144978"/>
    </source>
</evidence>
<sequence length="267" mass="29154">MLPVLPLLQSLLRRLARSYPLIQNSIISSAARHSPHPVSDDAFPSSGKPVPSRRPLEIIARHLLLTVPSPAPPRTLPPASLRRATTPPAPIMPMPIMLTTFTFCHHMPPPSDHTGPGGLIAIITPPRLPRPVSALAAKLRLIASLHVHTCDLSAPSTHGLCIFHPQRLPPFTRPTFSANAQEDMLELIALLDTSVAPKPRHASPPLLEDGTCVPVSSVRTDKRAHPHRLVAHLRTCTHTIASWVHDPSQMPRALHRLGDYVLERTTA</sequence>
<dbReference type="EMBL" id="JANSHE010000698">
    <property type="protein sequence ID" value="KAJ3007920.1"/>
    <property type="molecule type" value="Genomic_DNA"/>
</dbReference>
<evidence type="ECO:0000313" key="1">
    <source>
        <dbReference type="EMBL" id="KAJ3007920.1"/>
    </source>
</evidence>
<protein>
    <submittedName>
        <fullName evidence="1">Uncharacterized protein</fullName>
    </submittedName>
</protein>
<dbReference type="Proteomes" id="UP001144978">
    <property type="component" value="Unassembled WGS sequence"/>
</dbReference>
<accession>A0ACC1Q2W0</accession>
<keyword evidence="2" id="KW-1185">Reference proteome</keyword>
<proteinExistence type="predicted"/>
<gene>
    <name evidence="1" type="ORF">NUW54_g3356</name>
</gene>
<name>A0ACC1Q2W0_9APHY</name>
<comment type="caution">
    <text evidence="1">The sequence shown here is derived from an EMBL/GenBank/DDBJ whole genome shotgun (WGS) entry which is preliminary data.</text>
</comment>
<organism evidence="1 2">
    <name type="scientific">Trametes sanguinea</name>
    <dbReference type="NCBI Taxonomy" id="158606"/>
    <lineage>
        <taxon>Eukaryota</taxon>
        <taxon>Fungi</taxon>
        <taxon>Dikarya</taxon>
        <taxon>Basidiomycota</taxon>
        <taxon>Agaricomycotina</taxon>
        <taxon>Agaricomycetes</taxon>
        <taxon>Polyporales</taxon>
        <taxon>Polyporaceae</taxon>
        <taxon>Trametes</taxon>
    </lineage>
</organism>